<dbReference type="EMBL" id="QDKN01000001">
    <property type="protein sequence ID" value="NPT29640.1"/>
    <property type="molecule type" value="Genomic_DNA"/>
</dbReference>
<gene>
    <name evidence="1" type="ORF">DDR56_03450</name>
</gene>
<evidence type="ECO:0000313" key="2">
    <source>
        <dbReference type="Proteomes" id="UP001318401"/>
    </source>
</evidence>
<accession>A0ABX2BAG7</accession>
<reference evidence="1 2" key="1">
    <citation type="submission" date="2018-04" db="EMBL/GenBank/DDBJ databases">
        <authorList>
            <person name="Li G."/>
            <person name="Du W."/>
            <person name="Bai Y."/>
        </authorList>
    </citation>
    <scope>NUCLEOTIDE SEQUENCE [LARGE SCALE GENOMIC DNA]</scope>
    <source>
        <strain evidence="1 2">YYYZ-3</strain>
    </source>
</reference>
<protein>
    <submittedName>
        <fullName evidence="1">Uncharacterized protein</fullName>
    </submittedName>
</protein>
<dbReference type="RefSeq" id="WP_125746385.1">
    <property type="nucleotide sequence ID" value="NZ_CP034367.1"/>
</dbReference>
<sequence>MATPADMPPLVTVEKLVINQTKGVLTLESAQQGIEQYSSTCRQKPIPFKELVSILMILQGFGAIDVTAFIKPQHQNSHHITWSLNAKAQP</sequence>
<keyword evidence="2" id="KW-1185">Reference proteome</keyword>
<comment type="caution">
    <text evidence="1">The sequence shown here is derived from an EMBL/GenBank/DDBJ whole genome shotgun (WGS) entry which is preliminary data.</text>
</comment>
<proteinExistence type="predicted"/>
<name>A0ABX2BAG7_9GAMM</name>
<organism evidence="1 2">
    <name type="scientific">Vreelandella venusta</name>
    <dbReference type="NCBI Taxonomy" id="44935"/>
    <lineage>
        <taxon>Bacteria</taxon>
        <taxon>Pseudomonadati</taxon>
        <taxon>Pseudomonadota</taxon>
        <taxon>Gammaproteobacteria</taxon>
        <taxon>Oceanospirillales</taxon>
        <taxon>Halomonadaceae</taxon>
        <taxon>Vreelandella</taxon>
    </lineage>
</organism>
<evidence type="ECO:0000313" key="1">
    <source>
        <dbReference type="EMBL" id="NPT29640.1"/>
    </source>
</evidence>
<dbReference type="Proteomes" id="UP001318401">
    <property type="component" value="Unassembled WGS sequence"/>
</dbReference>